<dbReference type="Pfam" id="PF02518">
    <property type="entry name" value="HATPase_c"/>
    <property type="match status" value="1"/>
</dbReference>
<dbReference type="NCBIfam" id="TIGR00229">
    <property type="entry name" value="sensory_box"/>
    <property type="match status" value="1"/>
</dbReference>
<evidence type="ECO:0000256" key="4">
    <source>
        <dbReference type="ARBA" id="ARBA00022679"/>
    </source>
</evidence>
<evidence type="ECO:0000256" key="6">
    <source>
        <dbReference type="ARBA" id="ARBA00022777"/>
    </source>
</evidence>
<feature type="domain" description="Histidine kinase" evidence="10">
    <location>
        <begin position="268"/>
        <end position="460"/>
    </location>
</feature>
<keyword evidence="5" id="KW-0547">Nucleotide-binding</keyword>
<feature type="domain" description="PAC" evidence="12">
    <location>
        <begin position="205"/>
        <end position="257"/>
    </location>
</feature>
<dbReference type="InterPro" id="IPR000700">
    <property type="entry name" value="PAS-assoc_C"/>
</dbReference>
<evidence type="ECO:0000256" key="2">
    <source>
        <dbReference type="ARBA" id="ARBA00012438"/>
    </source>
</evidence>
<keyword evidence="14" id="KW-1185">Reference proteome</keyword>
<dbReference type="Gene3D" id="3.30.450.20">
    <property type="entry name" value="PAS domain"/>
    <property type="match status" value="1"/>
</dbReference>
<dbReference type="InterPro" id="IPR013655">
    <property type="entry name" value="PAS_fold_3"/>
</dbReference>
<keyword evidence="9" id="KW-0812">Transmembrane</keyword>
<evidence type="ECO:0000259" key="11">
    <source>
        <dbReference type="PROSITE" id="PS50112"/>
    </source>
</evidence>
<proteinExistence type="predicted"/>
<evidence type="ECO:0000256" key="5">
    <source>
        <dbReference type="ARBA" id="ARBA00022741"/>
    </source>
</evidence>
<keyword evidence="9" id="KW-1133">Transmembrane helix</keyword>
<comment type="caution">
    <text evidence="13">The sequence shown here is derived from an EMBL/GenBank/DDBJ whole genome shotgun (WGS) entry which is preliminary data.</text>
</comment>
<dbReference type="InterPro" id="IPR000014">
    <property type="entry name" value="PAS"/>
</dbReference>
<keyword evidence="8" id="KW-0843">Virulence</keyword>
<reference evidence="14" key="1">
    <citation type="journal article" date="2019" name="Int. J. Syst. Evol. Microbiol.">
        <title>The Global Catalogue of Microorganisms (GCM) 10K type strain sequencing project: providing services to taxonomists for standard genome sequencing and annotation.</title>
        <authorList>
            <consortium name="The Broad Institute Genomics Platform"/>
            <consortium name="The Broad Institute Genome Sequencing Center for Infectious Disease"/>
            <person name="Wu L."/>
            <person name="Ma J."/>
        </authorList>
    </citation>
    <scope>NUCLEOTIDE SEQUENCE [LARGE SCALE GENOMIC DNA]</scope>
    <source>
        <strain evidence="14">KCTC 52042</strain>
    </source>
</reference>
<dbReference type="SUPFAM" id="SSF55874">
    <property type="entry name" value="ATPase domain of HSP90 chaperone/DNA topoisomerase II/histidine kinase"/>
    <property type="match status" value="1"/>
</dbReference>
<feature type="transmembrane region" description="Helical" evidence="9">
    <location>
        <begin position="88"/>
        <end position="107"/>
    </location>
</feature>
<organism evidence="13 14">
    <name type="scientific">Gracilimonas halophila</name>
    <dbReference type="NCBI Taxonomy" id="1834464"/>
    <lineage>
        <taxon>Bacteria</taxon>
        <taxon>Pseudomonadati</taxon>
        <taxon>Balneolota</taxon>
        <taxon>Balneolia</taxon>
        <taxon>Balneolales</taxon>
        <taxon>Balneolaceae</taxon>
        <taxon>Gracilimonas</taxon>
    </lineage>
</organism>
<evidence type="ECO:0000256" key="9">
    <source>
        <dbReference type="SAM" id="Phobius"/>
    </source>
</evidence>
<dbReference type="InterPro" id="IPR001610">
    <property type="entry name" value="PAC"/>
</dbReference>
<dbReference type="Proteomes" id="UP001597460">
    <property type="component" value="Unassembled WGS sequence"/>
</dbReference>
<evidence type="ECO:0000256" key="8">
    <source>
        <dbReference type="ARBA" id="ARBA00023026"/>
    </source>
</evidence>
<keyword evidence="4" id="KW-0808">Transferase</keyword>
<dbReference type="SMART" id="SM00086">
    <property type="entry name" value="PAC"/>
    <property type="match status" value="1"/>
</dbReference>
<dbReference type="RefSeq" id="WP_390299214.1">
    <property type="nucleotide sequence ID" value="NZ_JBHULI010000005.1"/>
</dbReference>
<dbReference type="InterPro" id="IPR011495">
    <property type="entry name" value="Sig_transdc_His_kin_sub2_dim/P"/>
</dbReference>
<dbReference type="InterPro" id="IPR003594">
    <property type="entry name" value="HATPase_dom"/>
</dbReference>
<dbReference type="SMART" id="SM00091">
    <property type="entry name" value="PAS"/>
    <property type="match status" value="1"/>
</dbReference>
<name>A0ABW5JHD4_9BACT</name>
<evidence type="ECO:0000256" key="3">
    <source>
        <dbReference type="ARBA" id="ARBA00022553"/>
    </source>
</evidence>
<dbReference type="EC" id="2.7.13.3" evidence="2"/>
<feature type="domain" description="PAS" evidence="11">
    <location>
        <begin position="125"/>
        <end position="194"/>
    </location>
</feature>
<gene>
    <name evidence="13" type="ORF">ACFSVN_04450</name>
</gene>
<evidence type="ECO:0000259" key="12">
    <source>
        <dbReference type="PROSITE" id="PS50113"/>
    </source>
</evidence>
<keyword evidence="6 13" id="KW-0418">Kinase</keyword>
<dbReference type="CDD" id="cd00130">
    <property type="entry name" value="PAS"/>
    <property type="match status" value="1"/>
</dbReference>
<evidence type="ECO:0000259" key="10">
    <source>
        <dbReference type="PROSITE" id="PS50109"/>
    </source>
</evidence>
<comment type="catalytic activity">
    <reaction evidence="1">
        <text>ATP + protein L-histidine = ADP + protein N-phospho-L-histidine.</text>
        <dbReference type="EC" id="2.7.13.3"/>
    </reaction>
</comment>
<dbReference type="PANTHER" id="PTHR41523">
    <property type="entry name" value="TWO-COMPONENT SYSTEM SENSOR PROTEIN"/>
    <property type="match status" value="1"/>
</dbReference>
<evidence type="ECO:0000256" key="1">
    <source>
        <dbReference type="ARBA" id="ARBA00000085"/>
    </source>
</evidence>
<evidence type="ECO:0000313" key="13">
    <source>
        <dbReference type="EMBL" id="MFD2531691.1"/>
    </source>
</evidence>
<dbReference type="Pfam" id="PF08447">
    <property type="entry name" value="PAS_3"/>
    <property type="match status" value="1"/>
</dbReference>
<dbReference type="Pfam" id="PF07568">
    <property type="entry name" value="HisKA_2"/>
    <property type="match status" value="1"/>
</dbReference>
<protein>
    <recommendedName>
        <fullName evidence="2">histidine kinase</fullName>
        <ecNumber evidence="2">2.7.13.3</ecNumber>
    </recommendedName>
</protein>
<dbReference type="GO" id="GO:0016301">
    <property type="term" value="F:kinase activity"/>
    <property type="evidence" value="ECO:0007669"/>
    <property type="project" value="UniProtKB-KW"/>
</dbReference>
<dbReference type="InterPro" id="IPR005467">
    <property type="entry name" value="His_kinase_dom"/>
</dbReference>
<dbReference type="PROSITE" id="PS50112">
    <property type="entry name" value="PAS"/>
    <property type="match status" value="1"/>
</dbReference>
<dbReference type="PROSITE" id="PS50113">
    <property type="entry name" value="PAC"/>
    <property type="match status" value="1"/>
</dbReference>
<keyword evidence="9" id="KW-0472">Membrane</keyword>
<evidence type="ECO:0000313" key="14">
    <source>
        <dbReference type="Proteomes" id="UP001597460"/>
    </source>
</evidence>
<dbReference type="PANTHER" id="PTHR41523:SF8">
    <property type="entry name" value="ETHYLENE RESPONSE SENSOR PROTEIN"/>
    <property type="match status" value="1"/>
</dbReference>
<evidence type="ECO:0000256" key="7">
    <source>
        <dbReference type="ARBA" id="ARBA00022840"/>
    </source>
</evidence>
<accession>A0ABW5JHD4</accession>
<dbReference type="SUPFAM" id="SSF55785">
    <property type="entry name" value="PYP-like sensor domain (PAS domain)"/>
    <property type="match status" value="1"/>
</dbReference>
<dbReference type="PROSITE" id="PS50109">
    <property type="entry name" value="HIS_KIN"/>
    <property type="match status" value="1"/>
</dbReference>
<dbReference type="InterPro" id="IPR036890">
    <property type="entry name" value="HATPase_C_sf"/>
</dbReference>
<keyword evidence="7" id="KW-0067">ATP-binding</keyword>
<dbReference type="EMBL" id="JBHULI010000005">
    <property type="protein sequence ID" value="MFD2531691.1"/>
    <property type="molecule type" value="Genomic_DNA"/>
</dbReference>
<dbReference type="Gene3D" id="3.30.565.10">
    <property type="entry name" value="Histidine kinase-like ATPase, C-terminal domain"/>
    <property type="match status" value="1"/>
</dbReference>
<keyword evidence="3" id="KW-0597">Phosphoprotein</keyword>
<dbReference type="InterPro" id="IPR035965">
    <property type="entry name" value="PAS-like_dom_sf"/>
</dbReference>
<sequence length="469" mass="54189">MVNLFRRFQSISHVEEAIEIWEAGDNKIEEFKSFAASLHTEIQSNSSISNAQKTRWMEQLEVLDHELTDLEYNFSLAMGNMARLVNEVFRWTTITLGLILIFIGIWITSRFYHSTQIWTQALKKSEQRFKNILDNSKDVLYKLDLTTREYVFVSPAVESMLGYDKERFAEGEVNFILSIMHPEDRDHMSRVVEKYDDLEDGDFLPATEFRLQDSNGNWTWVSNVRSLIRNEHGEPEAIVGAVRDISTQKEQEEKIKESLNEKELLLKEIHHRIKNNLSIISSLLELQKEGVDEALKDALSSSQARIKSIAKVHEKLYESTTLSDIPLDNYITEITEEIEKAYSSKEKEIEIIIDVDPITVNINNAIPIGLILNELINNAFKHSYKDYESGTLKIKLHKNTEGIVLLVESDGNKMDSNFDITKSDSLGMTLIEVLVKRINGQLEIEQDDWTRFKIMFELNENEETEKSVS</sequence>
<dbReference type="SMART" id="SM00387">
    <property type="entry name" value="HATPase_c"/>
    <property type="match status" value="1"/>
</dbReference>